<evidence type="ECO:0000313" key="4">
    <source>
        <dbReference type="EMBL" id="KAK6352840.1"/>
    </source>
</evidence>
<feature type="region of interest" description="Disordered" evidence="2">
    <location>
        <begin position="466"/>
        <end position="511"/>
    </location>
</feature>
<dbReference type="InterPro" id="IPR014790">
    <property type="entry name" value="MutL_C"/>
</dbReference>
<comment type="similarity">
    <text evidence="1">Belongs to the DNA mismatch repair MutL/HexB family.</text>
</comment>
<evidence type="ECO:0000256" key="1">
    <source>
        <dbReference type="ARBA" id="ARBA00006082"/>
    </source>
</evidence>
<dbReference type="GO" id="GO:0005524">
    <property type="term" value="F:ATP binding"/>
    <property type="evidence" value="ECO:0007669"/>
    <property type="project" value="InterPro"/>
</dbReference>
<evidence type="ECO:0000256" key="2">
    <source>
        <dbReference type="SAM" id="MobiDB-lite"/>
    </source>
</evidence>
<dbReference type="EMBL" id="JAVHNQ010000003">
    <property type="protein sequence ID" value="KAK6352840.1"/>
    <property type="molecule type" value="Genomic_DNA"/>
</dbReference>
<dbReference type="InterPro" id="IPR038973">
    <property type="entry name" value="MutL/Mlh/Pms-like"/>
</dbReference>
<proteinExistence type="inferred from homology"/>
<dbReference type="InterPro" id="IPR037198">
    <property type="entry name" value="MutL_C_sf"/>
</dbReference>
<comment type="caution">
    <text evidence="4">The sequence shown here is derived from an EMBL/GenBank/DDBJ whole genome shotgun (WGS) entry which is preliminary data.</text>
</comment>
<evidence type="ECO:0000259" key="3">
    <source>
        <dbReference type="SMART" id="SM00853"/>
    </source>
</evidence>
<protein>
    <submittedName>
        <fullName evidence="4">DNA mismatch repair protein</fullName>
    </submittedName>
</protein>
<dbReference type="GO" id="GO:0032300">
    <property type="term" value="C:mismatch repair complex"/>
    <property type="evidence" value="ECO:0007669"/>
    <property type="project" value="InterPro"/>
</dbReference>
<evidence type="ECO:0000313" key="5">
    <source>
        <dbReference type="Proteomes" id="UP001375240"/>
    </source>
</evidence>
<dbReference type="Gene3D" id="3.30.565.10">
    <property type="entry name" value="Histidine kinase-like ATPase, C-terminal domain"/>
    <property type="match status" value="1"/>
</dbReference>
<accession>A0AAV9V183</accession>
<dbReference type="SUPFAM" id="SSF118116">
    <property type="entry name" value="DNA mismatch repair protein MutL"/>
    <property type="match status" value="1"/>
</dbReference>
<reference evidence="4 5" key="1">
    <citation type="submission" date="2019-10" db="EMBL/GenBank/DDBJ databases">
        <authorList>
            <person name="Palmer J.M."/>
        </authorList>
    </citation>
    <scope>NUCLEOTIDE SEQUENCE [LARGE SCALE GENOMIC DNA]</scope>
    <source>
        <strain evidence="4 5">TWF696</strain>
    </source>
</reference>
<dbReference type="PANTHER" id="PTHR10073:SF47">
    <property type="entry name" value="DNA MISMATCH REPAIR PROTEIN MLH3"/>
    <property type="match status" value="1"/>
</dbReference>
<dbReference type="GO" id="GO:0006298">
    <property type="term" value="P:mismatch repair"/>
    <property type="evidence" value="ECO:0007669"/>
    <property type="project" value="InterPro"/>
</dbReference>
<organism evidence="4 5">
    <name type="scientific">Orbilia brochopaga</name>
    <dbReference type="NCBI Taxonomy" id="3140254"/>
    <lineage>
        <taxon>Eukaryota</taxon>
        <taxon>Fungi</taxon>
        <taxon>Dikarya</taxon>
        <taxon>Ascomycota</taxon>
        <taxon>Pezizomycotina</taxon>
        <taxon>Orbiliomycetes</taxon>
        <taxon>Orbiliales</taxon>
        <taxon>Orbiliaceae</taxon>
        <taxon>Orbilia</taxon>
    </lineage>
</organism>
<keyword evidence="5" id="KW-1185">Reference proteome</keyword>
<dbReference type="InterPro" id="IPR036890">
    <property type="entry name" value="HATPase_C_sf"/>
</dbReference>
<feature type="region of interest" description="Disordered" evidence="2">
    <location>
        <begin position="1"/>
        <end position="86"/>
    </location>
</feature>
<dbReference type="Gene3D" id="3.30.1540.20">
    <property type="entry name" value="MutL, C-terminal domain, dimerisation subdomain"/>
    <property type="match status" value="1"/>
</dbReference>
<dbReference type="SUPFAM" id="SSF55874">
    <property type="entry name" value="ATPase domain of HSP90 chaperone/DNA topoisomerase II/histidine kinase"/>
    <property type="match status" value="1"/>
</dbReference>
<dbReference type="PANTHER" id="PTHR10073">
    <property type="entry name" value="DNA MISMATCH REPAIR PROTEIN MLH, PMS, MUTL"/>
    <property type="match status" value="1"/>
</dbReference>
<dbReference type="SMART" id="SM00853">
    <property type="entry name" value="MutL_C"/>
    <property type="match status" value="1"/>
</dbReference>
<gene>
    <name evidence="4" type="primary">MLH3</name>
    <name evidence="4" type="ORF">TWF696_004841</name>
</gene>
<dbReference type="AlphaFoldDB" id="A0AAV9V183"/>
<dbReference type="Proteomes" id="UP001375240">
    <property type="component" value="Unassembled WGS sequence"/>
</dbReference>
<name>A0AAV9V183_9PEZI</name>
<dbReference type="Gene3D" id="3.30.1370.100">
    <property type="entry name" value="MutL, C-terminal domain, regulatory subdomain"/>
    <property type="match status" value="1"/>
</dbReference>
<feature type="domain" description="MutL C-terminal dimerisation" evidence="3">
    <location>
        <begin position="658"/>
        <end position="824"/>
    </location>
</feature>
<feature type="compositionally biased region" description="Low complexity" evidence="2">
    <location>
        <begin position="71"/>
        <end position="82"/>
    </location>
</feature>
<dbReference type="Pfam" id="PF08676">
    <property type="entry name" value="MutL_C"/>
    <property type="match status" value="1"/>
</dbReference>
<dbReference type="GO" id="GO:0016887">
    <property type="term" value="F:ATP hydrolysis activity"/>
    <property type="evidence" value="ECO:0007669"/>
    <property type="project" value="InterPro"/>
</dbReference>
<dbReference type="InterPro" id="IPR042120">
    <property type="entry name" value="MutL_C_dimsub"/>
</dbReference>
<dbReference type="InterPro" id="IPR042121">
    <property type="entry name" value="MutL_C_regsub"/>
</dbReference>
<sequence>MFSFRATCKPSDRSRRTSSHRSRPSASGPVVPAPHNRPNPFASVPIVPPSSNRPNTSSSALFPSTPATAVPSNRPNSSPSISGFDPVVRTMASSNRVEPMRQVDVTAGMSRQLAASGNPARISVLPDQVAAKLTGTALITTVGDVVAGLLANSIDGGATKVEISWRVRDGYVDVVDDGLGIHPDDISLVGEKIGTSRQPADAYNGVFLFALAQISQLHVFSRHTGWVPTHVTRFNFGKKVDHQIEVNESRRLTKMGTKVWVRNLFGDVAMRAHVRRNMPPAEERKVDRDTHRKIVEVLLCAPDRDLRVTVHDDKRRSGFVLNATDTGLARRKKILVAAGFPSIDWKPASAEWGDIKVDAIIGAKPVIDSMMQFITINGAPVRKFASIYARVNSIFSASDFATFSSKFGQGKYVAYIADISVSEMGVHRWNPLDLDGPACEEVFRLLESLMDQFLREGGYRVKRKAAAPPAVTEPVAKKPRMPSGSVPSVVREPWEGKSRSSANVPRNEIPQDDSLRQKAIAVVQRERQARAATMAAAAPPAPRHVVHPLLKPARRCTAERSIALEPRLPVLAPSRFVGAERVAMLVRDFEEDERRLEQMQVPPRVIPREEFNDGPVFAVPQARIHKPVSSREGRPYTDLGDGKMVTLNKRSLETARVLPRQMSDKFILGVTEEPHALIAADQHATDERIRLEALWRNYDPEPKPLQKPISFRLPFREGERLCHHLAQVREWGFVLSVAPAEDNNNDVVVEVHGAQELVAERCVTDPSVVIEIITDWAAQISDDGFKGYPAGRDWVKRQSSAPQKLADVFSSRACRSAIMFNDELTHAECIALIRNLAKCRFPFICAHGRPTVVPIFDLTAGGVLEPFTEWGETCWAAVNSRTD</sequence>
<dbReference type="GO" id="GO:0140664">
    <property type="term" value="F:ATP-dependent DNA damage sensor activity"/>
    <property type="evidence" value="ECO:0007669"/>
    <property type="project" value="InterPro"/>
</dbReference>
<dbReference type="Pfam" id="PF13589">
    <property type="entry name" value="HATPase_c_3"/>
    <property type="match status" value="1"/>
</dbReference>
<feature type="compositionally biased region" description="Low complexity" evidence="2">
    <location>
        <begin position="49"/>
        <end position="59"/>
    </location>
</feature>